<dbReference type="PRINTS" id="PR00981">
    <property type="entry name" value="TRNASYNTHSER"/>
</dbReference>
<dbReference type="SUPFAM" id="SSF55681">
    <property type="entry name" value="Class II aaRS and biotin synthetases"/>
    <property type="match status" value="1"/>
</dbReference>
<feature type="binding site" evidence="12">
    <location>
        <begin position="360"/>
        <end position="363"/>
    </location>
    <ligand>
        <name>ATP</name>
        <dbReference type="ChEBI" id="CHEBI:30616"/>
    </ligand>
</feature>
<dbReference type="InterPro" id="IPR042103">
    <property type="entry name" value="SerRS_1_N_sf"/>
</dbReference>
<evidence type="ECO:0000256" key="7">
    <source>
        <dbReference type="ARBA" id="ARBA00022840"/>
    </source>
</evidence>
<dbReference type="Gene3D" id="3.30.930.10">
    <property type="entry name" value="Bira Bifunctional Protein, Domain 2"/>
    <property type="match status" value="1"/>
</dbReference>
<proteinExistence type="inferred from homology"/>
<comment type="function">
    <text evidence="12">Catalyzes the attachment of serine to tRNA(Ser). Is also able to aminoacylate tRNA(Sec) with serine, to form the misacylated tRNA L-seryl-tRNA(Sec), which will be further converted into selenocysteinyl-tRNA(Sec).</text>
</comment>
<keyword evidence="16" id="KW-1185">Reference proteome</keyword>
<gene>
    <name evidence="12 15" type="primary">serS</name>
    <name evidence="15" type="ORF">NSPZN2_60096</name>
</gene>
<dbReference type="GO" id="GO:0004828">
    <property type="term" value="F:serine-tRNA ligase activity"/>
    <property type="evidence" value="ECO:0007669"/>
    <property type="project" value="UniProtKB-EC"/>
</dbReference>
<evidence type="ECO:0000256" key="6">
    <source>
        <dbReference type="ARBA" id="ARBA00022741"/>
    </source>
</evidence>
<evidence type="ECO:0000256" key="5">
    <source>
        <dbReference type="ARBA" id="ARBA00022598"/>
    </source>
</evidence>
<comment type="caution">
    <text evidence="15">The sequence shown here is derived from an EMBL/GenBank/DDBJ whole genome shotgun (WGS) entry which is preliminary data.</text>
</comment>
<comment type="similarity">
    <text evidence="3 12">Belongs to the class-II aminoacyl-tRNA synthetase family. Type-1 seryl-tRNA synthetase subfamily.</text>
</comment>
<evidence type="ECO:0000256" key="2">
    <source>
        <dbReference type="ARBA" id="ARBA00005045"/>
    </source>
</evidence>
<dbReference type="PANTHER" id="PTHR43697:SF1">
    <property type="entry name" value="SERINE--TRNA LIGASE"/>
    <property type="match status" value="1"/>
</dbReference>
<dbReference type="EMBL" id="CAJNBJ010000019">
    <property type="protein sequence ID" value="CAE6792964.1"/>
    <property type="molecule type" value="Genomic_DNA"/>
</dbReference>
<keyword evidence="6 12" id="KW-0547">Nucleotide-binding</keyword>
<feature type="coiled-coil region" evidence="13">
    <location>
        <begin position="42"/>
        <end position="107"/>
    </location>
</feature>
<evidence type="ECO:0000256" key="12">
    <source>
        <dbReference type="HAMAP-Rule" id="MF_00176"/>
    </source>
</evidence>
<evidence type="ECO:0000256" key="8">
    <source>
        <dbReference type="ARBA" id="ARBA00022917"/>
    </source>
</evidence>
<comment type="catalytic activity">
    <reaction evidence="10 12">
        <text>tRNA(Sec) + L-serine + ATP = L-seryl-tRNA(Sec) + AMP + diphosphate + H(+)</text>
        <dbReference type="Rhea" id="RHEA:42580"/>
        <dbReference type="Rhea" id="RHEA-COMP:9742"/>
        <dbReference type="Rhea" id="RHEA-COMP:10128"/>
        <dbReference type="ChEBI" id="CHEBI:15378"/>
        <dbReference type="ChEBI" id="CHEBI:30616"/>
        <dbReference type="ChEBI" id="CHEBI:33019"/>
        <dbReference type="ChEBI" id="CHEBI:33384"/>
        <dbReference type="ChEBI" id="CHEBI:78442"/>
        <dbReference type="ChEBI" id="CHEBI:78533"/>
        <dbReference type="ChEBI" id="CHEBI:456215"/>
        <dbReference type="EC" id="6.1.1.11"/>
    </reaction>
</comment>
<dbReference type="InterPro" id="IPR002314">
    <property type="entry name" value="aa-tRNA-synt_IIb"/>
</dbReference>
<dbReference type="Gene3D" id="1.10.287.40">
    <property type="entry name" value="Serine-tRNA synthetase, tRNA binding domain"/>
    <property type="match status" value="1"/>
</dbReference>
<comment type="pathway">
    <text evidence="2 12">Aminoacyl-tRNA biosynthesis; selenocysteinyl-tRNA(Sec) biosynthesis; L-seryl-tRNA(Sec) from L-serine and tRNA(Sec): step 1/1.</text>
</comment>
<dbReference type="HAMAP" id="MF_00176">
    <property type="entry name" value="Ser_tRNA_synth_type1"/>
    <property type="match status" value="1"/>
</dbReference>
<comment type="subunit">
    <text evidence="12">Homodimer. The tRNA molecule binds across the dimer.</text>
</comment>
<evidence type="ECO:0000256" key="4">
    <source>
        <dbReference type="ARBA" id="ARBA00022490"/>
    </source>
</evidence>
<feature type="binding site" evidence="12">
    <location>
        <begin position="242"/>
        <end position="244"/>
    </location>
    <ligand>
        <name>L-serine</name>
        <dbReference type="ChEBI" id="CHEBI:33384"/>
    </ligand>
</feature>
<comment type="caution">
    <text evidence="12">Lacks conserved residue(s) required for the propagation of feature annotation.</text>
</comment>
<evidence type="ECO:0000256" key="10">
    <source>
        <dbReference type="ARBA" id="ARBA00047929"/>
    </source>
</evidence>
<dbReference type="InterPro" id="IPR006195">
    <property type="entry name" value="aa-tRNA-synth_II"/>
</dbReference>
<keyword evidence="4 12" id="KW-0963">Cytoplasm</keyword>
<evidence type="ECO:0000256" key="11">
    <source>
        <dbReference type="ARBA" id="ARBA00048823"/>
    </source>
</evidence>
<evidence type="ECO:0000259" key="14">
    <source>
        <dbReference type="PROSITE" id="PS50862"/>
    </source>
</evidence>
<dbReference type="InterPro" id="IPR045864">
    <property type="entry name" value="aa-tRNA-synth_II/BPL/LPL"/>
</dbReference>
<dbReference type="InterPro" id="IPR015866">
    <property type="entry name" value="Ser-tRNA-synth_1_N"/>
</dbReference>
<dbReference type="Pfam" id="PF00587">
    <property type="entry name" value="tRNA-synt_2b"/>
    <property type="match status" value="1"/>
</dbReference>
<comment type="domain">
    <text evidence="12">Consists of two distinct domains, a catalytic core and a N-terminal extension that is involved in tRNA binding.</text>
</comment>
<keyword evidence="8 12" id="KW-0648">Protein biosynthesis</keyword>
<dbReference type="SUPFAM" id="SSF46589">
    <property type="entry name" value="tRNA-binding arm"/>
    <property type="match status" value="1"/>
</dbReference>
<dbReference type="EC" id="6.1.1.11" evidence="12"/>
<name>A0ABN7M9H9_9BACT</name>
<dbReference type="InterPro" id="IPR010978">
    <property type="entry name" value="tRNA-bd_arm"/>
</dbReference>
<keyword evidence="9 12" id="KW-0030">Aminoacyl-tRNA synthetase</keyword>
<feature type="binding site" evidence="12">
    <location>
        <position position="296"/>
    </location>
    <ligand>
        <name>L-serine</name>
        <dbReference type="ChEBI" id="CHEBI:33384"/>
    </ligand>
</feature>
<reference evidence="15 16" key="1">
    <citation type="submission" date="2021-02" db="EMBL/GenBank/DDBJ databases">
        <authorList>
            <person name="Han P."/>
        </authorList>
    </citation>
    <scope>NUCLEOTIDE SEQUENCE [LARGE SCALE GENOMIC DNA]</scope>
    <source>
        <strain evidence="15">Candidatus Nitrospira sp. ZN2</strain>
    </source>
</reference>
<evidence type="ECO:0000256" key="3">
    <source>
        <dbReference type="ARBA" id="ARBA00010728"/>
    </source>
</evidence>
<keyword evidence="13" id="KW-0175">Coiled coil</keyword>
<dbReference type="Proteomes" id="UP000675880">
    <property type="component" value="Unassembled WGS sequence"/>
</dbReference>
<keyword evidence="7 12" id="KW-0067">ATP-binding</keyword>
<evidence type="ECO:0000256" key="9">
    <source>
        <dbReference type="ARBA" id="ARBA00023146"/>
    </source>
</evidence>
<evidence type="ECO:0000313" key="15">
    <source>
        <dbReference type="EMBL" id="CAE6792964.1"/>
    </source>
</evidence>
<evidence type="ECO:0000256" key="13">
    <source>
        <dbReference type="SAM" id="Coils"/>
    </source>
</evidence>
<feature type="binding site" evidence="12">
    <location>
        <begin position="273"/>
        <end position="275"/>
    </location>
    <ligand>
        <name>ATP</name>
        <dbReference type="ChEBI" id="CHEBI:30616"/>
    </ligand>
</feature>
<dbReference type="InterPro" id="IPR002317">
    <property type="entry name" value="Ser-tRNA-ligase_type_1"/>
</dbReference>
<dbReference type="PANTHER" id="PTHR43697">
    <property type="entry name" value="SERYL-TRNA SYNTHETASE"/>
    <property type="match status" value="1"/>
</dbReference>
<dbReference type="NCBIfam" id="TIGR00414">
    <property type="entry name" value="serS"/>
    <property type="match status" value="1"/>
</dbReference>
<evidence type="ECO:0000256" key="1">
    <source>
        <dbReference type="ARBA" id="ARBA00004496"/>
    </source>
</evidence>
<accession>A0ABN7M9H9</accession>
<sequence>MLDFSPLHGETCMYDLRILRDNLDGIRERLGPRGKDVAWEDLRKLTEDRRSRTIEVEELRHQLKKGSDEVARLKREKQPAEAAMAAMKALGDTIKGQEEQLRLIEEQLSHIALRIPNLPHESVPTGQDADQNVEVRRWGSPPTLSAPAQSHWDLGEALGILDFDRAVRMAKARFAVLTGLGARLERALINYMLDRHTSQHGYREVLPPLLVNRAAMTGTGQLPKFEEDLFQMRDEELFLIPTAEVPVTNLHREEIVSEEALPIRYTAYTPCFRREAGSYGKDTRGLIRLHQFNKVELVAFAKPEQSYEELERLTSHAEAILQGLGLHYRVITLCTGDMGFSAAKTYDIEVWLPSQHTFREISSCSNFEAFQARRANIRCRPKAGKKDSKPEFVHTLNGSGLAVGRTLVAILENYQQPDGSVAIPAALQPYMGGLQKIERSV</sequence>
<dbReference type="PROSITE" id="PS50862">
    <property type="entry name" value="AA_TRNA_LIGASE_II"/>
    <property type="match status" value="1"/>
</dbReference>
<organism evidence="15 16">
    <name type="scientific">Nitrospira defluvii</name>
    <dbReference type="NCBI Taxonomy" id="330214"/>
    <lineage>
        <taxon>Bacteria</taxon>
        <taxon>Pseudomonadati</taxon>
        <taxon>Nitrospirota</taxon>
        <taxon>Nitrospiria</taxon>
        <taxon>Nitrospirales</taxon>
        <taxon>Nitrospiraceae</taxon>
        <taxon>Nitrospira</taxon>
    </lineage>
</organism>
<dbReference type="CDD" id="cd00770">
    <property type="entry name" value="SerRS_core"/>
    <property type="match status" value="1"/>
</dbReference>
<feature type="binding site" evidence="12">
    <location>
        <position position="399"/>
    </location>
    <ligand>
        <name>L-serine</name>
        <dbReference type="ChEBI" id="CHEBI:33384"/>
    </ligand>
</feature>
<feature type="domain" description="Aminoacyl-transfer RNA synthetases class-II family profile" evidence="14">
    <location>
        <begin position="183"/>
        <end position="424"/>
    </location>
</feature>
<dbReference type="Pfam" id="PF02403">
    <property type="entry name" value="Seryl_tRNA_N"/>
    <property type="match status" value="1"/>
</dbReference>
<dbReference type="PIRSF" id="PIRSF001529">
    <property type="entry name" value="Ser-tRNA-synth_IIa"/>
    <property type="match status" value="1"/>
</dbReference>
<comment type="catalytic activity">
    <reaction evidence="11 12">
        <text>tRNA(Ser) + L-serine + ATP = L-seryl-tRNA(Ser) + AMP + diphosphate + H(+)</text>
        <dbReference type="Rhea" id="RHEA:12292"/>
        <dbReference type="Rhea" id="RHEA-COMP:9669"/>
        <dbReference type="Rhea" id="RHEA-COMP:9703"/>
        <dbReference type="ChEBI" id="CHEBI:15378"/>
        <dbReference type="ChEBI" id="CHEBI:30616"/>
        <dbReference type="ChEBI" id="CHEBI:33019"/>
        <dbReference type="ChEBI" id="CHEBI:33384"/>
        <dbReference type="ChEBI" id="CHEBI:78442"/>
        <dbReference type="ChEBI" id="CHEBI:78533"/>
        <dbReference type="ChEBI" id="CHEBI:456215"/>
        <dbReference type="EC" id="6.1.1.11"/>
    </reaction>
</comment>
<dbReference type="InterPro" id="IPR033729">
    <property type="entry name" value="SerRS_core"/>
</dbReference>
<evidence type="ECO:0000313" key="16">
    <source>
        <dbReference type="Proteomes" id="UP000675880"/>
    </source>
</evidence>
<keyword evidence="5 12" id="KW-0436">Ligase</keyword>
<protein>
    <recommendedName>
        <fullName evidence="12">Serine--tRNA ligase</fullName>
        <ecNumber evidence="12">6.1.1.11</ecNumber>
    </recommendedName>
    <alternativeName>
        <fullName evidence="12">Seryl-tRNA synthetase</fullName>
        <shortName evidence="12">SerRS</shortName>
    </alternativeName>
    <alternativeName>
        <fullName evidence="12">Seryl-tRNA(Ser/Sec) synthetase</fullName>
    </alternativeName>
</protein>
<comment type="subcellular location">
    <subcellularLocation>
        <location evidence="1 12">Cytoplasm</location>
    </subcellularLocation>
</comment>